<comment type="caution">
    <text evidence="2">The sequence shown here is derived from an EMBL/GenBank/DDBJ whole genome shotgun (WGS) entry which is preliminary data.</text>
</comment>
<proteinExistence type="predicted"/>
<dbReference type="PROSITE" id="PS50056">
    <property type="entry name" value="TYR_PHOSPHATASE_2"/>
    <property type="match status" value="1"/>
</dbReference>
<organism evidence="2 3">
    <name type="scientific">Arthrobacter terricola</name>
    <dbReference type="NCBI Taxonomy" id="2547396"/>
    <lineage>
        <taxon>Bacteria</taxon>
        <taxon>Bacillati</taxon>
        <taxon>Actinomycetota</taxon>
        <taxon>Actinomycetes</taxon>
        <taxon>Micrococcales</taxon>
        <taxon>Micrococcaceae</taxon>
        <taxon>Arthrobacter</taxon>
    </lineage>
</organism>
<sequence length="253" mass="28171">MVSVAQSGVRWDGAVNAWHIVGSVYRMGRREWLTEVGWQQMYDDGVRTVIDLRTLREQQPRDTDPQVSPEVTSRFEIVHCPTEDPDSEEFTELFGPYLKDPAHYADYLRIFPDKLAAVFQAIAAAPGGVVIHCAAGRDRSGIIAVMLQNLAGVDDEEIVRGYQQGMRGINERHRNHPAPHAHDGFLEDEALERMLASRTASLLEFVGHLDTAAFLADNSLSVEQVAALRAKLAAPAVPVQPKPAARRRRTLRN</sequence>
<evidence type="ECO:0000313" key="2">
    <source>
        <dbReference type="EMBL" id="TDF93923.1"/>
    </source>
</evidence>
<dbReference type="PROSITE" id="PS00383">
    <property type="entry name" value="TYR_PHOSPHATASE_1"/>
    <property type="match status" value="1"/>
</dbReference>
<protein>
    <submittedName>
        <fullName evidence="2">Protein-tyrosine-phosphatase</fullName>
    </submittedName>
</protein>
<dbReference type="AlphaFoldDB" id="A0A4R5KF63"/>
<dbReference type="SUPFAM" id="SSF52799">
    <property type="entry name" value="(Phosphotyrosine protein) phosphatases II"/>
    <property type="match status" value="1"/>
</dbReference>
<evidence type="ECO:0000313" key="3">
    <source>
        <dbReference type="Proteomes" id="UP000295511"/>
    </source>
</evidence>
<dbReference type="Gene3D" id="3.90.190.10">
    <property type="entry name" value="Protein tyrosine phosphatase superfamily"/>
    <property type="match status" value="1"/>
</dbReference>
<feature type="domain" description="Tyrosine specific protein phosphatases" evidence="1">
    <location>
        <begin position="109"/>
        <end position="177"/>
    </location>
</feature>
<dbReference type="OrthoDB" id="1188001at2"/>
<dbReference type="Proteomes" id="UP000295511">
    <property type="component" value="Unassembled WGS sequence"/>
</dbReference>
<name>A0A4R5KF63_9MICC</name>
<accession>A0A4R5KF63</accession>
<dbReference type="InterPro" id="IPR000387">
    <property type="entry name" value="Tyr_Pase_dom"/>
</dbReference>
<dbReference type="EMBL" id="SMRU01000017">
    <property type="protein sequence ID" value="TDF93923.1"/>
    <property type="molecule type" value="Genomic_DNA"/>
</dbReference>
<dbReference type="Pfam" id="PF13350">
    <property type="entry name" value="Y_phosphatase3"/>
    <property type="match status" value="1"/>
</dbReference>
<gene>
    <name evidence="2" type="ORF">E1809_14815</name>
</gene>
<dbReference type="InterPro" id="IPR016130">
    <property type="entry name" value="Tyr_Pase_AS"/>
</dbReference>
<evidence type="ECO:0000259" key="1">
    <source>
        <dbReference type="PROSITE" id="PS50056"/>
    </source>
</evidence>
<dbReference type="GO" id="GO:0004721">
    <property type="term" value="F:phosphoprotein phosphatase activity"/>
    <property type="evidence" value="ECO:0007669"/>
    <property type="project" value="InterPro"/>
</dbReference>
<dbReference type="InterPro" id="IPR029021">
    <property type="entry name" value="Prot-tyrosine_phosphatase-like"/>
</dbReference>
<keyword evidence="3" id="KW-1185">Reference proteome</keyword>
<reference evidence="2 3" key="1">
    <citation type="submission" date="2019-03" db="EMBL/GenBank/DDBJ databases">
        <title>Whole genome sequence of Arthrobacter sp JH1-1.</title>
        <authorList>
            <person name="Trinh H.N."/>
        </authorList>
    </citation>
    <scope>NUCLEOTIDE SEQUENCE [LARGE SCALE GENOMIC DNA]</scope>
    <source>
        <strain evidence="2 3">JH1-1</strain>
    </source>
</reference>
<dbReference type="InterPro" id="IPR026893">
    <property type="entry name" value="Tyr/Ser_Pase_IphP-type"/>
</dbReference>